<dbReference type="STRING" id="307972.A0A2G8KYB0"/>
<feature type="compositionally biased region" description="Pro residues" evidence="18">
    <location>
        <begin position="1"/>
        <end position="16"/>
    </location>
</feature>
<evidence type="ECO:0000256" key="18">
    <source>
        <dbReference type="SAM" id="MobiDB-lite"/>
    </source>
</evidence>
<comment type="subunit">
    <text evidence="14">Homodimer. Interacts with AICDA and GADD45A.</text>
</comment>
<evidence type="ECO:0000256" key="4">
    <source>
        <dbReference type="ARBA" id="ARBA00022801"/>
    </source>
</evidence>
<dbReference type="GO" id="GO:0005654">
    <property type="term" value="C:nucleoplasm"/>
    <property type="evidence" value="ECO:0007669"/>
    <property type="project" value="UniProtKB-ARBA"/>
</dbReference>
<dbReference type="InterPro" id="IPR005122">
    <property type="entry name" value="Uracil-DNA_glycosylase-like"/>
</dbReference>
<comment type="subcellular location">
    <subcellularLocation>
        <location evidence="1">Nucleus</location>
    </subcellularLocation>
</comment>
<dbReference type="Proteomes" id="UP000230750">
    <property type="component" value="Unassembled WGS sequence"/>
</dbReference>
<dbReference type="PANTHER" id="PTHR12159">
    <property type="entry name" value="G/T AND G/U MISMATCH-SPECIFIC DNA GLYCOSYLASE"/>
    <property type="match status" value="1"/>
</dbReference>
<proteinExistence type="inferred from homology"/>
<keyword evidence="5" id="KW-0832">Ubl conjugation</keyword>
<evidence type="ECO:0000256" key="3">
    <source>
        <dbReference type="ARBA" id="ARBA00022763"/>
    </source>
</evidence>
<dbReference type="InterPro" id="IPR015637">
    <property type="entry name" value="MUG/TDG"/>
</dbReference>
<evidence type="ECO:0000256" key="16">
    <source>
        <dbReference type="ARBA" id="ARBA00071248"/>
    </source>
</evidence>
<dbReference type="GO" id="GO:0006285">
    <property type="term" value="P:base-excision repair, AP site formation"/>
    <property type="evidence" value="ECO:0007669"/>
    <property type="project" value="InterPro"/>
</dbReference>
<keyword evidence="8" id="KW-0010">Activator</keyword>
<comment type="catalytic activity">
    <reaction evidence="12">
        <text>Hydrolyzes mismatched double-stranded DNA and polynucleotides, releasing free thymine.</text>
        <dbReference type="EC" id="3.2.2.29"/>
    </reaction>
</comment>
<evidence type="ECO:0000256" key="17">
    <source>
        <dbReference type="ARBA" id="ARBA00083221"/>
    </source>
</evidence>
<dbReference type="Gene3D" id="3.40.470.10">
    <property type="entry name" value="Uracil-DNA glycosylase-like domain"/>
    <property type="match status" value="1"/>
</dbReference>
<feature type="region of interest" description="Disordered" evidence="18">
    <location>
        <begin position="1"/>
        <end position="63"/>
    </location>
</feature>
<feature type="compositionally biased region" description="Low complexity" evidence="18">
    <location>
        <begin position="328"/>
        <end position="344"/>
    </location>
</feature>
<feature type="compositionally biased region" description="Pro residues" evidence="18">
    <location>
        <begin position="27"/>
        <end position="37"/>
    </location>
</feature>
<keyword evidence="2" id="KW-1017">Isopeptide bond</keyword>
<gene>
    <name evidence="20" type="ORF">BSL78_10113</name>
</gene>
<dbReference type="SUPFAM" id="SSF52141">
    <property type="entry name" value="Uracil-DNA glycosylase-like"/>
    <property type="match status" value="1"/>
</dbReference>
<dbReference type="InterPro" id="IPR036895">
    <property type="entry name" value="Uracil-DNA_glycosylase-like_sf"/>
</dbReference>
<evidence type="ECO:0000256" key="9">
    <source>
        <dbReference type="ARBA" id="ARBA00023163"/>
    </source>
</evidence>
<keyword evidence="10" id="KW-0234">DNA repair</keyword>
<keyword evidence="6" id="KW-0156">Chromatin regulator</keyword>
<evidence type="ECO:0000313" key="20">
    <source>
        <dbReference type="EMBL" id="PIK53004.1"/>
    </source>
</evidence>
<evidence type="ECO:0000256" key="1">
    <source>
        <dbReference type="ARBA" id="ARBA00004123"/>
    </source>
</evidence>
<evidence type="ECO:0000256" key="15">
    <source>
        <dbReference type="ARBA" id="ARBA00066769"/>
    </source>
</evidence>
<evidence type="ECO:0000256" key="13">
    <source>
        <dbReference type="ARBA" id="ARBA00061261"/>
    </source>
</evidence>
<evidence type="ECO:0000256" key="12">
    <source>
        <dbReference type="ARBA" id="ARBA00052915"/>
    </source>
</evidence>
<keyword evidence="11" id="KW-0539">Nucleus</keyword>
<sequence>MPPVKQEPMDYPPPYPMDYMDMNNYQPLPPVPPPMEEPQPKVKKRKTKQDKVTDHFKEKKPRKKIDRFKGMPEEEVAKRTLPDHLKENLDIVIIGINPGLMAAFKGHHYAGPGNHFWKCLYLSGMTVEPLTAMDDYKLLDIGIGFTNMVERTTRGSADLTRKEIKEGAQIMVEKIKKYRPLIACFNGKGIYEIFSGKKDFEVGRQPETIPGTDTVIYVMPSSSARCSQFPRAQDKVQFYVTLRDLRDELKAVNSNNGIPNALPSGSTSESQAAEKPSSTKTSSSSSSSSSSSVPTSKEEKVIIKEEKTDGESYKTCQSKKKCDVPCTSASSSSSSSVQSVPVKSEPLESKDYITLQPMKPMDNSFLHHNSISSFADNYPQSSRSPSTARTVAIAATVSFQTSSKR</sequence>
<evidence type="ECO:0000256" key="11">
    <source>
        <dbReference type="ARBA" id="ARBA00023242"/>
    </source>
</evidence>
<feature type="region of interest" description="Disordered" evidence="18">
    <location>
        <begin position="253"/>
        <end position="344"/>
    </location>
</feature>
<dbReference type="GO" id="GO:0032183">
    <property type="term" value="F:SUMO binding"/>
    <property type="evidence" value="ECO:0007669"/>
    <property type="project" value="UniProtKB-ARBA"/>
</dbReference>
<dbReference type="GO" id="GO:0004844">
    <property type="term" value="F:uracil DNA N-glycosylase activity"/>
    <property type="evidence" value="ECO:0007669"/>
    <property type="project" value="TreeGrafter"/>
</dbReference>
<organism evidence="20 21">
    <name type="scientific">Stichopus japonicus</name>
    <name type="common">Sea cucumber</name>
    <dbReference type="NCBI Taxonomy" id="307972"/>
    <lineage>
        <taxon>Eukaryota</taxon>
        <taxon>Metazoa</taxon>
        <taxon>Echinodermata</taxon>
        <taxon>Eleutherozoa</taxon>
        <taxon>Echinozoa</taxon>
        <taxon>Holothuroidea</taxon>
        <taxon>Aspidochirotacea</taxon>
        <taxon>Aspidochirotida</taxon>
        <taxon>Stichopodidae</taxon>
        <taxon>Apostichopus</taxon>
    </lineage>
</organism>
<protein>
    <recommendedName>
        <fullName evidence="16">G/T mismatch-specific thymine DNA glycosylase</fullName>
        <ecNumber evidence="15">3.2.2.29</ecNumber>
    </recommendedName>
    <alternativeName>
        <fullName evidence="17">Thymine-DNA glycosylase</fullName>
    </alternativeName>
</protein>
<evidence type="ECO:0000256" key="6">
    <source>
        <dbReference type="ARBA" id="ARBA00022853"/>
    </source>
</evidence>
<keyword evidence="4" id="KW-0378">Hydrolase</keyword>
<evidence type="ECO:0000313" key="21">
    <source>
        <dbReference type="Proteomes" id="UP000230750"/>
    </source>
</evidence>
<comment type="similarity">
    <text evidence="13">Belongs to the uracil-DNA glycosylase (UDG) superfamily. TDG/mug family.</text>
</comment>
<comment type="caution">
    <text evidence="20">The sequence shown here is derived from an EMBL/GenBank/DDBJ whole genome shotgun (WGS) entry which is preliminary data.</text>
</comment>
<feature type="compositionally biased region" description="Basic and acidic residues" evidence="18">
    <location>
        <begin position="296"/>
        <end position="312"/>
    </location>
</feature>
<keyword evidence="7" id="KW-0805">Transcription regulation</keyword>
<evidence type="ECO:0000259" key="19">
    <source>
        <dbReference type="Pfam" id="PF03167"/>
    </source>
</evidence>
<dbReference type="EMBL" id="MRZV01000306">
    <property type="protein sequence ID" value="PIK53004.1"/>
    <property type="molecule type" value="Genomic_DNA"/>
</dbReference>
<evidence type="ECO:0000256" key="14">
    <source>
        <dbReference type="ARBA" id="ARBA00064519"/>
    </source>
</evidence>
<dbReference type="EC" id="3.2.2.29" evidence="15"/>
<dbReference type="AlphaFoldDB" id="A0A2G8KYB0"/>
<dbReference type="GO" id="GO:0040029">
    <property type="term" value="P:epigenetic regulation of gene expression"/>
    <property type="evidence" value="ECO:0007669"/>
    <property type="project" value="UniProtKB-ARBA"/>
</dbReference>
<dbReference type="PANTHER" id="PTHR12159:SF9">
    <property type="entry name" value="G_T MISMATCH-SPECIFIC THYMINE DNA GLYCOSYLASE"/>
    <property type="match status" value="1"/>
</dbReference>
<keyword evidence="3" id="KW-0227">DNA damage</keyword>
<evidence type="ECO:0000256" key="2">
    <source>
        <dbReference type="ARBA" id="ARBA00022499"/>
    </source>
</evidence>
<dbReference type="GO" id="GO:0141016">
    <property type="term" value="F:G/T mismatch-specific thymine-DNA glycosylase activity"/>
    <property type="evidence" value="ECO:0007669"/>
    <property type="project" value="UniProtKB-EC"/>
</dbReference>
<name>A0A2G8KYB0_STIJA</name>
<dbReference type="FunFam" id="3.40.470.10:FF:000002">
    <property type="entry name" value="G/T mismatch-specific thymine DNA glycosylase"/>
    <property type="match status" value="1"/>
</dbReference>
<evidence type="ECO:0000256" key="5">
    <source>
        <dbReference type="ARBA" id="ARBA00022843"/>
    </source>
</evidence>
<dbReference type="CDD" id="cd10028">
    <property type="entry name" value="UDG-F2_TDG_MUG"/>
    <property type="match status" value="1"/>
</dbReference>
<accession>A0A2G8KYB0</accession>
<feature type="compositionally biased region" description="Low complexity" evidence="18">
    <location>
        <begin position="274"/>
        <end position="295"/>
    </location>
</feature>
<dbReference type="GO" id="GO:0003677">
    <property type="term" value="F:DNA binding"/>
    <property type="evidence" value="ECO:0007669"/>
    <property type="project" value="UniProtKB-ARBA"/>
</dbReference>
<evidence type="ECO:0000256" key="10">
    <source>
        <dbReference type="ARBA" id="ARBA00023204"/>
    </source>
</evidence>
<feature type="domain" description="Uracil-DNA glycosylase-like" evidence="19">
    <location>
        <begin position="82"/>
        <end position="229"/>
    </location>
</feature>
<evidence type="ECO:0000256" key="7">
    <source>
        <dbReference type="ARBA" id="ARBA00023015"/>
    </source>
</evidence>
<dbReference type="Pfam" id="PF03167">
    <property type="entry name" value="UDG"/>
    <property type="match status" value="1"/>
</dbReference>
<keyword evidence="21" id="KW-1185">Reference proteome</keyword>
<feature type="compositionally biased region" description="Polar residues" evidence="18">
    <location>
        <begin position="253"/>
        <end position="271"/>
    </location>
</feature>
<reference evidence="20 21" key="1">
    <citation type="journal article" date="2017" name="PLoS Biol.">
        <title>The sea cucumber genome provides insights into morphological evolution and visceral regeneration.</title>
        <authorList>
            <person name="Zhang X."/>
            <person name="Sun L."/>
            <person name="Yuan J."/>
            <person name="Sun Y."/>
            <person name="Gao Y."/>
            <person name="Zhang L."/>
            <person name="Li S."/>
            <person name="Dai H."/>
            <person name="Hamel J.F."/>
            <person name="Liu C."/>
            <person name="Yu Y."/>
            <person name="Liu S."/>
            <person name="Lin W."/>
            <person name="Guo K."/>
            <person name="Jin S."/>
            <person name="Xu P."/>
            <person name="Storey K.B."/>
            <person name="Huan P."/>
            <person name="Zhang T."/>
            <person name="Zhou Y."/>
            <person name="Zhang J."/>
            <person name="Lin C."/>
            <person name="Li X."/>
            <person name="Xing L."/>
            <person name="Huo D."/>
            <person name="Sun M."/>
            <person name="Wang L."/>
            <person name="Mercier A."/>
            <person name="Li F."/>
            <person name="Yang H."/>
            <person name="Xiang J."/>
        </authorList>
    </citation>
    <scope>NUCLEOTIDE SEQUENCE [LARGE SCALE GENOMIC DNA]</scope>
    <source>
        <strain evidence="20">Shaxun</strain>
        <tissue evidence="20">Muscle</tissue>
    </source>
</reference>
<dbReference type="OrthoDB" id="565731at2759"/>
<keyword evidence="9" id="KW-0804">Transcription</keyword>
<evidence type="ECO:0000256" key="8">
    <source>
        <dbReference type="ARBA" id="ARBA00023159"/>
    </source>
</evidence>